<sequence>MTDVNAYLLPSRGITYISGEWLDQMQRDLVLILAEASGDRKRCPCCGAPLPERKPTSGSE</sequence>
<accession>A0AAN5LDB8</accession>
<comment type="caution">
    <text evidence="1">The sequence shown here is derived from an EMBL/GenBank/DDBJ whole genome shotgun (WGS) entry which is preliminary data.</text>
</comment>
<reference evidence="1" key="2">
    <citation type="submission" date="2020-11" db="EMBL/GenBank/DDBJ databases">
        <authorList>
            <consortium name="NCBI Pathogen Detection Project"/>
        </authorList>
    </citation>
    <scope>NUCLEOTIDE SEQUENCE</scope>
    <source>
        <strain evidence="1">R404</strain>
    </source>
</reference>
<evidence type="ECO:0000313" key="2">
    <source>
        <dbReference type="Proteomes" id="UP000856143"/>
    </source>
</evidence>
<evidence type="ECO:0000313" key="1">
    <source>
        <dbReference type="EMBL" id="HAT1683963.1"/>
    </source>
</evidence>
<dbReference type="EMBL" id="DACSEO010000079">
    <property type="protein sequence ID" value="HAT1683963.1"/>
    <property type="molecule type" value="Genomic_DNA"/>
</dbReference>
<dbReference type="AlphaFoldDB" id="A0AAN5LDB8"/>
<proteinExistence type="predicted"/>
<protein>
    <submittedName>
        <fullName evidence="1">Uncharacterized protein</fullName>
    </submittedName>
</protein>
<dbReference type="Proteomes" id="UP000856143">
    <property type="component" value="Unassembled WGS sequence"/>
</dbReference>
<gene>
    <name evidence="1" type="ORF">I8Y21_004725</name>
</gene>
<name>A0AAN5LDB8_KLEOX</name>
<organism evidence="1 2">
    <name type="scientific">Klebsiella oxytoca</name>
    <dbReference type="NCBI Taxonomy" id="571"/>
    <lineage>
        <taxon>Bacteria</taxon>
        <taxon>Pseudomonadati</taxon>
        <taxon>Pseudomonadota</taxon>
        <taxon>Gammaproteobacteria</taxon>
        <taxon>Enterobacterales</taxon>
        <taxon>Enterobacteriaceae</taxon>
        <taxon>Klebsiella/Raoultella group</taxon>
        <taxon>Klebsiella</taxon>
    </lineage>
</organism>
<reference evidence="1" key="1">
    <citation type="journal article" date="2018" name="Genome Biol.">
        <title>SKESA: strategic k-mer extension for scrupulous assemblies.</title>
        <authorList>
            <person name="Souvorov A."/>
            <person name="Agarwala R."/>
            <person name="Lipman D.J."/>
        </authorList>
    </citation>
    <scope>NUCLEOTIDE SEQUENCE</scope>
    <source>
        <strain evidence="1">R404</strain>
    </source>
</reference>